<dbReference type="PANTHER" id="PTHR11839">
    <property type="entry name" value="UDP/ADP-SUGAR PYROPHOSPHATASE"/>
    <property type="match status" value="1"/>
</dbReference>
<evidence type="ECO:0000256" key="2">
    <source>
        <dbReference type="ARBA" id="ARBA00007482"/>
    </source>
</evidence>
<feature type="domain" description="Nudix hydrolase" evidence="15">
    <location>
        <begin position="218"/>
        <end position="359"/>
    </location>
</feature>
<dbReference type="InterPro" id="IPR004385">
    <property type="entry name" value="NDP_pyrophosphatase"/>
</dbReference>
<evidence type="ECO:0000313" key="16">
    <source>
        <dbReference type="EMBL" id="AVO38194.1"/>
    </source>
</evidence>
<gene>
    <name evidence="16" type="ORF">C6Y53_11070</name>
</gene>
<dbReference type="EMBL" id="CP027665">
    <property type="protein sequence ID" value="AVO38194.1"/>
    <property type="molecule type" value="Genomic_DNA"/>
</dbReference>
<keyword evidence="7 13" id="KW-0460">Magnesium</keyword>
<comment type="similarity">
    <text evidence="2">Belongs to the Nudix hydrolase family. NudF subfamily.</text>
</comment>
<dbReference type="GO" id="GO:0019144">
    <property type="term" value="F:ADP-sugar diphosphatase activity"/>
    <property type="evidence" value="ECO:0007669"/>
    <property type="project" value="TreeGrafter"/>
</dbReference>
<evidence type="ECO:0000256" key="8">
    <source>
        <dbReference type="ARBA" id="ARBA00025164"/>
    </source>
</evidence>
<feature type="binding site" evidence="13">
    <location>
        <position position="260"/>
    </location>
    <ligand>
        <name>Mg(2+)</name>
        <dbReference type="ChEBI" id="CHEBI:18420"/>
        <label>1</label>
    </ligand>
</feature>
<sequence>MTNLFFYGTLCHVPLLELVLGRPADTLDLTPAELPDHAVHWVAGQAFPVIVPRPGARAQGLLLRAPDAEGIERLEFYEGGFDYDLRRETVETADGPAPARVFFPQPGRWRADGPWSLPDWERDWATLTLRAANEAMGWFGRVTPAELAQRFPPMRARAGSWLDAQARPADPTRDLDRDIVVHDRRRVHFGFFSVEEVDLQVRQHDGSMGPVMNREALMVGQAAVVLPYDPVRDEVLVIEQFRTPLYLAGDRAPWVREAVAGLIDPGETPETTAIREAREEAGLEIAALEPVAQLWPSTGSLGEYLHLFVGLTDLSGLGSGRQGGLAEEGEDIRSDVMPLARLFEMLDAQELRDMPLTTITLWLARHHERLRAEAR</sequence>
<evidence type="ECO:0000256" key="12">
    <source>
        <dbReference type="ARBA" id="ARBA00049546"/>
    </source>
</evidence>
<dbReference type="GO" id="GO:0047631">
    <property type="term" value="F:ADP-ribose diphosphatase activity"/>
    <property type="evidence" value="ECO:0007669"/>
    <property type="project" value="UniProtKB-EC"/>
</dbReference>
<evidence type="ECO:0000256" key="14">
    <source>
        <dbReference type="PIRSR" id="PIRSR604385-3"/>
    </source>
</evidence>
<dbReference type="Pfam" id="PF00293">
    <property type="entry name" value="NUDIX"/>
    <property type="match status" value="1"/>
</dbReference>
<feature type="binding site" evidence="13">
    <location>
        <position position="280"/>
    </location>
    <ligand>
        <name>Mg(2+)</name>
        <dbReference type="ChEBI" id="CHEBI:18420"/>
        <label>1</label>
    </ligand>
</feature>
<keyword evidence="17" id="KW-1185">Reference proteome</keyword>
<feature type="binding site" evidence="13">
    <location>
        <position position="276"/>
    </location>
    <ligand>
        <name>Mg(2+)</name>
        <dbReference type="ChEBI" id="CHEBI:18420"/>
        <label>1</label>
    </ligand>
</feature>
<accession>A0A2S0MQP6</accession>
<dbReference type="Gene3D" id="3.10.490.10">
    <property type="entry name" value="Gamma-glutamyl cyclotransferase-like"/>
    <property type="match status" value="1"/>
</dbReference>
<evidence type="ECO:0000256" key="10">
    <source>
        <dbReference type="ARBA" id="ARBA00030308"/>
    </source>
</evidence>
<dbReference type="PROSITE" id="PS51462">
    <property type="entry name" value="NUDIX"/>
    <property type="match status" value="1"/>
</dbReference>
<dbReference type="Pfam" id="PF06094">
    <property type="entry name" value="GGACT"/>
    <property type="match status" value="1"/>
</dbReference>
<reference evidence="17" key="1">
    <citation type="submission" date="2018-03" db="EMBL/GenBank/DDBJ databases">
        <title>Genomic analysis of the strain SH-1 isolated from shrimp intestine.</title>
        <authorList>
            <person name="Kim Y.-S."/>
            <person name="Kim S.-E."/>
            <person name="Kim K.-H."/>
        </authorList>
    </citation>
    <scope>NUCLEOTIDE SEQUENCE [LARGE SCALE GENOMIC DNA]</scope>
    <source>
        <strain evidence="17">SH-1</strain>
    </source>
</reference>
<dbReference type="InterPro" id="IPR015797">
    <property type="entry name" value="NUDIX_hydrolase-like_dom_sf"/>
</dbReference>
<dbReference type="InterPro" id="IPR009288">
    <property type="entry name" value="AIG2-like_dom"/>
</dbReference>
<dbReference type="EC" id="3.6.1.13" evidence="3"/>
<dbReference type="KEGG" id="thas:C6Y53_11070"/>
<name>A0A2S0MQP6_9RHOB</name>
<dbReference type="CDD" id="cd24155">
    <property type="entry name" value="NUDIX_ADPRase"/>
    <property type="match status" value="1"/>
</dbReference>
<organism evidence="16 17">
    <name type="scientific">Pukyongiella litopenaei</name>
    <dbReference type="NCBI Taxonomy" id="2605946"/>
    <lineage>
        <taxon>Bacteria</taxon>
        <taxon>Pseudomonadati</taxon>
        <taxon>Pseudomonadota</taxon>
        <taxon>Alphaproteobacteria</taxon>
        <taxon>Rhodobacterales</taxon>
        <taxon>Paracoccaceae</taxon>
        <taxon>Pukyongiella</taxon>
    </lineage>
</organism>
<evidence type="ECO:0000256" key="3">
    <source>
        <dbReference type="ARBA" id="ARBA00012453"/>
    </source>
</evidence>
<evidence type="ECO:0000256" key="7">
    <source>
        <dbReference type="ARBA" id="ARBA00022842"/>
    </source>
</evidence>
<dbReference type="InterPro" id="IPR000086">
    <property type="entry name" value="NUDIX_hydrolase_dom"/>
</dbReference>
<comment type="catalytic activity">
    <reaction evidence="12">
        <text>ADP-D-ribose + H2O = D-ribose 5-phosphate + AMP + 2 H(+)</text>
        <dbReference type="Rhea" id="RHEA:10412"/>
        <dbReference type="ChEBI" id="CHEBI:15377"/>
        <dbReference type="ChEBI" id="CHEBI:15378"/>
        <dbReference type="ChEBI" id="CHEBI:57967"/>
        <dbReference type="ChEBI" id="CHEBI:78346"/>
        <dbReference type="ChEBI" id="CHEBI:456215"/>
        <dbReference type="EC" id="3.6.1.13"/>
    </reaction>
</comment>
<dbReference type="GO" id="GO:0046872">
    <property type="term" value="F:metal ion binding"/>
    <property type="evidence" value="ECO:0007669"/>
    <property type="project" value="UniProtKB-KW"/>
</dbReference>
<keyword evidence="5 13" id="KW-0479">Metal-binding</keyword>
<dbReference type="GO" id="GO:0019693">
    <property type="term" value="P:ribose phosphate metabolic process"/>
    <property type="evidence" value="ECO:0007669"/>
    <property type="project" value="TreeGrafter"/>
</dbReference>
<dbReference type="CDD" id="cd06661">
    <property type="entry name" value="GGCT_like"/>
    <property type="match status" value="1"/>
</dbReference>
<dbReference type="RefSeq" id="WP_106472509.1">
    <property type="nucleotide sequence ID" value="NZ_CP027665.1"/>
</dbReference>
<evidence type="ECO:0000256" key="4">
    <source>
        <dbReference type="ARBA" id="ARBA00013297"/>
    </source>
</evidence>
<dbReference type="SUPFAM" id="SSF110857">
    <property type="entry name" value="Gamma-glutamyl cyclotransferase-like"/>
    <property type="match status" value="1"/>
</dbReference>
<feature type="short sequence motif" description="Nudix box" evidence="14">
    <location>
        <begin position="261"/>
        <end position="283"/>
    </location>
</feature>
<dbReference type="PANTHER" id="PTHR11839:SF5">
    <property type="entry name" value="ADP-RIBOSE PYROPHOSPHATASE"/>
    <property type="match status" value="1"/>
</dbReference>
<feature type="binding site" evidence="13">
    <location>
        <position position="330"/>
    </location>
    <ligand>
        <name>Mg(2+)</name>
        <dbReference type="ChEBI" id="CHEBI:18420"/>
        <label>1</label>
    </ligand>
</feature>
<keyword evidence="6" id="KW-0378">Hydrolase</keyword>
<comment type="cofactor">
    <cofactor evidence="1 13">
        <name>Mg(2+)</name>
        <dbReference type="ChEBI" id="CHEBI:18420"/>
    </cofactor>
</comment>
<evidence type="ECO:0000313" key="17">
    <source>
        <dbReference type="Proteomes" id="UP000237655"/>
    </source>
</evidence>
<dbReference type="Gene3D" id="3.90.79.10">
    <property type="entry name" value="Nucleoside Triphosphate Pyrophosphohydrolase"/>
    <property type="match status" value="1"/>
</dbReference>
<dbReference type="InterPro" id="IPR013024">
    <property type="entry name" value="GGCT-like"/>
</dbReference>
<evidence type="ECO:0000256" key="11">
    <source>
        <dbReference type="ARBA" id="ARBA00033056"/>
    </source>
</evidence>
<dbReference type="AlphaFoldDB" id="A0A2S0MQP6"/>
<protein>
    <recommendedName>
        <fullName evidence="4">ADP-ribose pyrophosphatase</fullName>
        <ecNumber evidence="3">3.6.1.13</ecNumber>
    </recommendedName>
    <alternativeName>
        <fullName evidence="9">ADP-ribose diphosphatase</fullName>
    </alternativeName>
    <alternativeName>
        <fullName evidence="11">ADP-ribose phosphohydrolase</fullName>
    </alternativeName>
    <alternativeName>
        <fullName evidence="10">Adenosine diphosphoribose pyrophosphatase</fullName>
    </alternativeName>
</protein>
<dbReference type="GO" id="GO:0005829">
    <property type="term" value="C:cytosol"/>
    <property type="evidence" value="ECO:0007669"/>
    <property type="project" value="TreeGrafter"/>
</dbReference>
<proteinExistence type="inferred from homology"/>
<dbReference type="GO" id="GO:0006753">
    <property type="term" value="P:nucleoside phosphate metabolic process"/>
    <property type="evidence" value="ECO:0007669"/>
    <property type="project" value="TreeGrafter"/>
</dbReference>
<comment type="function">
    <text evidence="8">Acts on ADP-mannose and ADP-glucose as well as ADP-ribose. Prevents glycogen biosynthesis. The reaction catalyzed by this enzyme is a limiting step of the gluconeogenic process.</text>
</comment>
<evidence type="ECO:0000256" key="9">
    <source>
        <dbReference type="ARBA" id="ARBA00030162"/>
    </source>
</evidence>
<dbReference type="SUPFAM" id="SSF55811">
    <property type="entry name" value="Nudix"/>
    <property type="match status" value="1"/>
</dbReference>
<evidence type="ECO:0000256" key="1">
    <source>
        <dbReference type="ARBA" id="ARBA00001946"/>
    </source>
</evidence>
<dbReference type="NCBIfam" id="TIGR00052">
    <property type="entry name" value="nudix-type nucleoside diphosphatase, YffH/AdpP family"/>
    <property type="match status" value="1"/>
</dbReference>
<dbReference type="PROSITE" id="PS00893">
    <property type="entry name" value="NUDIX_BOX"/>
    <property type="match status" value="1"/>
</dbReference>
<evidence type="ECO:0000259" key="15">
    <source>
        <dbReference type="PROSITE" id="PS51462"/>
    </source>
</evidence>
<evidence type="ECO:0000256" key="6">
    <source>
        <dbReference type="ARBA" id="ARBA00022801"/>
    </source>
</evidence>
<dbReference type="InterPro" id="IPR020084">
    <property type="entry name" value="NUDIX_hydrolase_CS"/>
</dbReference>
<evidence type="ECO:0000256" key="13">
    <source>
        <dbReference type="PIRSR" id="PIRSR604385-2"/>
    </source>
</evidence>
<dbReference type="InterPro" id="IPR036568">
    <property type="entry name" value="GGCT-like_sf"/>
</dbReference>
<dbReference type="Proteomes" id="UP000237655">
    <property type="component" value="Chromosome"/>
</dbReference>
<evidence type="ECO:0000256" key="5">
    <source>
        <dbReference type="ARBA" id="ARBA00022723"/>
    </source>
</evidence>